<gene>
    <name evidence="2" type="ORF">TIFTF001_017775</name>
</gene>
<proteinExistence type="predicted"/>
<evidence type="ECO:0000313" key="3">
    <source>
        <dbReference type="Proteomes" id="UP001187192"/>
    </source>
</evidence>
<feature type="region of interest" description="Disordered" evidence="1">
    <location>
        <begin position="137"/>
        <end position="157"/>
    </location>
</feature>
<dbReference type="AlphaFoldDB" id="A0AA88DA45"/>
<reference evidence="2" key="1">
    <citation type="submission" date="2023-07" db="EMBL/GenBank/DDBJ databases">
        <title>draft genome sequence of fig (Ficus carica).</title>
        <authorList>
            <person name="Takahashi T."/>
            <person name="Nishimura K."/>
        </authorList>
    </citation>
    <scope>NUCLEOTIDE SEQUENCE</scope>
</reference>
<organism evidence="2 3">
    <name type="scientific">Ficus carica</name>
    <name type="common">Common fig</name>
    <dbReference type="NCBI Taxonomy" id="3494"/>
    <lineage>
        <taxon>Eukaryota</taxon>
        <taxon>Viridiplantae</taxon>
        <taxon>Streptophyta</taxon>
        <taxon>Embryophyta</taxon>
        <taxon>Tracheophyta</taxon>
        <taxon>Spermatophyta</taxon>
        <taxon>Magnoliopsida</taxon>
        <taxon>eudicotyledons</taxon>
        <taxon>Gunneridae</taxon>
        <taxon>Pentapetalae</taxon>
        <taxon>rosids</taxon>
        <taxon>fabids</taxon>
        <taxon>Rosales</taxon>
        <taxon>Moraceae</taxon>
        <taxon>Ficeae</taxon>
        <taxon>Ficus</taxon>
    </lineage>
</organism>
<evidence type="ECO:0000256" key="1">
    <source>
        <dbReference type="SAM" id="MobiDB-lite"/>
    </source>
</evidence>
<name>A0AA88DA45_FICCA</name>
<sequence>MYPRRKKQVVGEMKNADRYWQDHYFFMHVNEKSMRGLANAFYPLWGSLRIAKRVPHWVDRPFVFRGALRRFFGTPLLIEPLTDEEALIADFALDTLVMEFPNPKDLLAKRKAANEAEKAAVAAAVSENAKGNEPAPFPILESSPELPAKPVSPPAKKRKAFKKAKKGFGEEEQEIEGTVNTSHINVRAMGLFYRTTDKVAEQKTRIKELEDRDNECAHKLLDIERKFGDVKMNAEGLTAELQKAIIKSAAPAEGAMPASNEQGPIGVKPPVDVNLSEDCEMQK</sequence>
<accession>A0AA88DA45</accession>
<protein>
    <submittedName>
        <fullName evidence="2">Uncharacterized protein</fullName>
    </submittedName>
</protein>
<evidence type="ECO:0000313" key="2">
    <source>
        <dbReference type="EMBL" id="GMN48611.1"/>
    </source>
</evidence>
<dbReference type="EMBL" id="BTGU01000028">
    <property type="protein sequence ID" value="GMN48611.1"/>
    <property type="molecule type" value="Genomic_DNA"/>
</dbReference>
<feature type="region of interest" description="Disordered" evidence="1">
    <location>
        <begin position="251"/>
        <end position="283"/>
    </location>
</feature>
<comment type="caution">
    <text evidence="2">The sequence shown here is derived from an EMBL/GenBank/DDBJ whole genome shotgun (WGS) entry which is preliminary data.</text>
</comment>
<keyword evidence="3" id="KW-1185">Reference proteome</keyword>
<dbReference type="Proteomes" id="UP001187192">
    <property type="component" value="Unassembled WGS sequence"/>
</dbReference>